<proteinExistence type="predicted"/>
<evidence type="ECO:0000313" key="1">
    <source>
        <dbReference type="EMBL" id="MBD8525888.1"/>
    </source>
</evidence>
<name>A0AAW3ZIH3_9GAMM</name>
<gene>
    <name evidence="1" type="ORF">IFO71_09045</name>
</gene>
<accession>A0AAW3ZIH3</accession>
<dbReference type="Proteomes" id="UP000613768">
    <property type="component" value="Unassembled WGS sequence"/>
</dbReference>
<dbReference type="AlphaFoldDB" id="A0AAW3ZIH3"/>
<dbReference type="RefSeq" id="WP_192029311.1">
    <property type="nucleotide sequence ID" value="NZ_JACYTR010000014.1"/>
</dbReference>
<keyword evidence="2" id="KW-1185">Reference proteome</keyword>
<sequence>MSKPWVAIHVRGVLTGVVNANFIASRDGESHFTPVQAKWLANLHFLRMPIAQRLLDQQAVTVGAECAPSQDFERSPAAQALAHDSIQGALLLVLYREDQIQVVAKS</sequence>
<dbReference type="EMBL" id="JACYTR010000014">
    <property type="protein sequence ID" value="MBD8525888.1"/>
    <property type="molecule type" value="Genomic_DNA"/>
</dbReference>
<comment type="caution">
    <text evidence="1">The sequence shown here is derived from an EMBL/GenBank/DDBJ whole genome shotgun (WGS) entry which is preliminary data.</text>
</comment>
<reference evidence="1 2" key="1">
    <citation type="submission" date="2020-09" db="EMBL/GenBank/DDBJ databases">
        <title>Pseudoxanthomonas sp. CAU 1598 isolated from sand of Yaerae Beach.</title>
        <authorList>
            <person name="Kim W."/>
        </authorList>
    </citation>
    <scope>NUCLEOTIDE SEQUENCE [LARGE SCALE GENOMIC DNA]</scope>
    <source>
        <strain evidence="1 2">CAU 1598</strain>
    </source>
</reference>
<protein>
    <submittedName>
        <fullName evidence="1">Uncharacterized protein</fullName>
    </submittedName>
</protein>
<evidence type="ECO:0000313" key="2">
    <source>
        <dbReference type="Proteomes" id="UP000613768"/>
    </source>
</evidence>
<organism evidence="1 2">
    <name type="scientific">Pseudomarimonas arenosa</name>
    <dbReference type="NCBI Taxonomy" id="2774145"/>
    <lineage>
        <taxon>Bacteria</taxon>
        <taxon>Pseudomonadati</taxon>
        <taxon>Pseudomonadota</taxon>
        <taxon>Gammaproteobacteria</taxon>
        <taxon>Lysobacterales</taxon>
        <taxon>Lysobacteraceae</taxon>
        <taxon>Pseudomarimonas</taxon>
    </lineage>
</organism>